<dbReference type="EMBL" id="BOMM01000104">
    <property type="protein sequence ID" value="GIE16851.1"/>
    <property type="molecule type" value="Genomic_DNA"/>
</dbReference>
<comment type="caution">
    <text evidence="1">The sequence shown here is derived from an EMBL/GenBank/DDBJ whole genome shotgun (WGS) entry which is preliminary data.</text>
</comment>
<dbReference type="RefSeq" id="WP_203823175.1">
    <property type="nucleotide sequence ID" value="NZ_BAAABP010000005.1"/>
</dbReference>
<reference evidence="1" key="1">
    <citation type="submission" date="2021-01" db="EMBL/GenBank/DDBJ databases">
        <title>Whole genome shotgun sequence of Actinoplanes ferrugineus NBRC 15555.</title>
        <authorList>
            <person name="Komaki H."/>
            <person name="Tamura T."/>
        </authorList>
    </citation>
    <scope>NUCLEOTIDE SEQUENCE</scope>
    <source>
        <strain evidence="1">NBRC 15555</strain>
    </source>
</reference>
<accession>A0A919JGM8</accession>
<dbReference type="AlphaFoldDB" id="A0A919JGM8"/>
<name>A0A919JGM8_9ACTN</name>
<organism evidence="1 2">
    <name type="scientific">Paractinoplanes ferrugineus</name>
    <dbReference type="NCBI Taxonomy" id="113564"/>
    <lineage>
        <taxon>Bacteria</taxon>
        <taxon>Bacillati</taxon>
        <taxon>Actinomycetota</taxon>
        <taxon>Actinomycetes</taxon>
        <taxon>Micromonosporales</taxon>
        <taxon>Micromonosporaceae</taxon>
        <taxon>Paractinoplanes</taxon>
    </lineage>
</organism>
<sequence>MSDLNEPAHGGYVATRVGEPHPVLVYRRDDECAQAAGDPEAHWFCTDKRYSRAMTWTALSMSPIAYVGQFVDRNDYTEHRRATPWQGAA</sequence>
<gene>
    <name evidence="1" type="ORF">Afe05nite_86910</name>
</gene>
<protein>
    <submittedName>
        <fullName evidence="1">Uncharacterized protein</fullName>
    </submittedName>
</protein>
<evidence type="ECO:0000313" key="2">
    <source>
        <dbReference type="Proteomes" id="UP000598174"/>
    </source>
</evidence>
<evidence type="ECO:0000313" key="1">
    <source>
        <dbReference type="EMBL" id="GIE16851.1"/>
    </source>
</evidence>
<dbReference type="Proteomes" id="UP000598174">
    <property type="component" value="Unassembled WGS sequence"/>
</dbReference>
<proteinExistence type="predicted"/>
<keyword evidence="2" id="KW-1185">Reference proteome</keyword>